<reference evidence="2" key="1">
    <citation type="submission" date="2019-02" db="EMBL/GenBank/DDBJ databases">
        <authorList>
            <person name="Gruber-Vodicka R. H."/>
            <person name="Seah K. B. B."/>
        </authorList>
    </citation>
    <scope>NUCLEOTIDE SEQUENCE</scope>
    <source>
        <strain evidence="2">BECK_M6</strain>
    </source>
</reference>
<evidence type="ECO:0000313" key="2">
    <source>
        <dbReference type="EMBL" id="VFJ91446.1"/>
    </source>
</evidence>
<keyword evidence="1" id="KW-0472">Membrane</keyword>
<sequence>MDGSFLPRNAIWRPLQGLRMLCIAIPNTTDGLLVVLLLGLPRSRKERVLRIHISVVENPDPSKKDDQWDNKHKLPTFITKGKIVKQFSPSLIYPIYPHQVGS</sequence>
<accession>A0A450UFW1</accession>
<organism evidence="2">
    <name type="scientific">Candidatus Kentrum sp. LFY</name>
    <dbReference type="NCBI Taxonomy" id="2126342"/>
    <lineage>
        <taxon>Bacteria</taxon>
        <taxon>Pseudomonadati</taxon>
        <taxon>Pseudomonadota</taxon>
        <taxon>Gammaproteobacteria</taxon>
        <taxon>Candidatus Kentrum</taxon>
    </lineage>
</organism>
<evidence type="ECO:0000256" key="1">
    <source>
        <dbReference type="SAM" id="Phobius"/>
    </source>
</evidence>
<dbReference type="AlphaFoldDB" id="A0A450UFW1"/>
<dbReference type="EMBL" id="CAADFH010000016">
    <property type="protein sequence ID" value="VFJ91446.1"/>
    <property type="molecule type" value="Genomic_DNA"/>
</dbReference>
<protein>
    <submittedName>
        <fullName evidence="2">Uncharacterized protein</fullName>
    </submittedName>
</protein>
<keyword evidence="1" id="KW-0812">Transmembrane</keyword>
<proteinExistence type="predicted"/>
<gene>
    <name evidence="2" type="ORF">BECKLFY1418A_GA0070994_101610</name>
</gene>
<keyword evidence="1" id="KW-1133">Transmembrane helix</keyword>
<name>A0A450UFW1_9GAMM</name>
<feature type="transmembrane region" description="Helical" evidence="1">
    <location>
        <begin position="18"/>
        <end position="40"/>
    </location>
</feature>